<protein>
    <submittedName>
        <fullName evidence="2">Uncharacterized protein</fullName>
    </submittedName>
</protein>
<reference evidence="2" key="1">
    <citation type="submission" date="2022-07" db="EMBL/GenBank/DDBJ databases">
        <title>Phylogenomic reconstructions and comparative analyses of Kickxellomycotina fungi.</title>
        <authorList>
            <person name="Reynolds N.K."/>
            <person name="Stajich J.E."/>
            <person name="Barry K."/>
            <person name="Grigoriev I.V."/>
            <person name="Crous P."/>
            <person name="Smith M.E."/>
        </authorList>
    </citation>
    <scope>NUCLEOTIDE SEQUENCE</scope>
    <source>
        <strain evidence="2">RSA 1196</strain>
    </source>
</reference>
<keyword evidence="1" id="KW-0472">Membrane</keyword>
<proteinExistence type="predicted"/>
<organism evidence="2 3">
    <name type="scientific">Dispira parvispora</name>
    <dbReference type="NCBI Taxonomy" id="1520584"/>
    <lineage>
        <taxon>Eukaryota</taxon>
        <taxon>Fungi</taxon>
        <taxon>Fungi incertae sedis</taxon>
        <taxon>Zoopagomycota</taxon>
        <taxon>Kickxellomycotina</taxon>
        <taxon>Dimargaritomycetes</taxon>
        <taxon>Dimargaritales</taxon>
        <taxon>Dimargaritaceae</taxon>
        <taxon>Dispira</taxon>
    </lineage>
</organism>
<comment type="caution">
    <text evidence="2">The sequence shown here is derived from an EMBL/GenBank/DDBJ whole genome shotgun (WGS) entry which is preliminary data.</text>
</comment>
<feature type="transmembrane region" description="Helical" evidence="1">
    <location>
        <begin position="6"/>
        <end position="25"/>
    </location>
</feature>
<feature type="non-terminal residue" evidence="2">
    <location>
        <position position="90"/>
    </location>
</feature>
<sequence>MLLSAHWIPGLCLVVGTGLLLFLFLSPSEWKPLLSLIFHSAPVSDPALLYTLTDLLLPQKAQSHTLPTREASEALHHKLYRHALYASAVY</sequence>
<dbReference type="AlphaFoldDB" id="A0A9W8E6E4"/>
<keyword evidence="1" id="KW-0812">Transmembrane</keyword>
<dbReference type="Proteomes" id="UP001150925">
    <property type="component" value="Unassembled WGS sequence"/>
</dbReference>
<evidence type="ECO:0000313" key="3">
    <source>
        <dbReference type="Proteomes" id="UP001150925"/>
    </source>
</evidence>
<gene>
    <name evidence="2" type="ORF">IWQ62_003583</name>
</gene>
<evidence type="ECO:0000313" key="2">
    <source>
        <dbReference type="EMBL" id="KAJ1962268.1"/>
    </source>
</evidence>
<dbReference type="EMBL" id="JANBPY010000990">
    <property type="protein sequence ID" value="KAJ1962268.1"/>
    <property type="molecule type" value="Genomic_DNA"/>
</dbReference>
<accession>A0A9W8E6E4</accession>
<evidence type="ECO:0000256" key="1">
    <source>
        <dbReference type="SAM" id="Phobius"/>
    </source>
</evidence>
<keyword evidence="1" id="KW-1133">Transmembrane helix</keyword>
<keyword evidence="3" id="KW-1185">Reference proteome</keyword>
<name>A0A9W8E6E4_9FUNG</name>